<evidence type="ECO:0000256" key="1">
    <source>
        <dbReference type="SAM" id="MobiDB-lite"/>
    </source>
</evidence>
<accession>A0ABS0CDI0</accession>
<comment type="caution">
    <text evidence="2">The sequence shown here is derived from an EMBL/GenBank/DDBJ whole genome shotgun (WGS) entry which is preliminary data.</text>
</comment>
<dbReference type="EMBL" id="JADLRE010000022">
    <property type="protein sequence ID" value="MBF6228417.1"/>
    <property type="molecule type" value="Genomic_DNA"/>
</dbReference>
<organism evidence="2 3">
    <name type="scientific">Nocardia abscessus</name>
    <dbReference type="NCBI Taxonomy" id="120957"/>
    <lineage>
        <taxon>Bacteria</taxon>
        <taxon>Bacillati</taxon>
        <taxon>Actinomycetota</taxon>
        <taxon>Actinomycetes</taxon>
        <taxon>Mycobacteriales</taxon>
        <taxon>Nocardiaceae</taxon>
        <taxon>Nocardia</taxon>
    </lineage>
</organism>
<reference evidence="2 3" key="1">
    <citation type="submission" date="2020-10" db="EMBL/GenBank/DDBJ databases">
        <title>Identification of Nocardia species via Next-generation sequencing and recognition of intraspecies genetic diversity.</title>
        <authorList>
            <person name="Li P."/>
            <person name="Li P."/>
            <person name="Lu B."/>
        </authorList>
    </citation>
    <scope>NUCLEOTIDE SEQUENCE [LARGE SCALE GENOMIC DNA]</scope>
    <source>
        <strain evidence="2 3">N-11</strain>
    </source>
</reference>
<evidence type="ECO:0000313" key="3">
    <source>
        <dbReference type="Proteomes" id="UP000807309"/>
    </source>
</evidence>
<name>A0ABS0CDI0_9NOCA</name>
<dbReference type="RefSeq" id="WP_195035324.1">
    <property type="nucleotide sequence ID" value="NZ_JADLRE010000022.1"/>
</dbReference>
<dbReference type="Proteomes" id="UP000807309">
    <property type="component" value="Unassembled WGS sequence"/>
</dbReference>
<evidence type="ECO:0000313" key="2">
    <source>
        <dbReference type="EMBL" id="MBF6228417.1"/>
    </source>
</evidence>
<feature type="region of interest" description="Disordered" evidence="1">
    <location>
        <begin position="235"/>
        <end position="256"/>
    </location>
</feature>
<sequence>MDTVDFARVVAEFGPSSALLVESGSSAAAHVPARWAGIAGGGDPRARRAAAVALWNLDMFVDLLPRFGAVLEECLDDVRVCLLRGDWVLLYALRKPFQPHEFRIGWDPETFGADQPPYWDALPESLQVFLGTVHAGFTDLDGISFGPTRPRDMQTYHALNLDHPVRNWEAAEDIPGDRAMLIAKGLGDTRYFVSPDLPGGTIGWEADGHLDRPLDFAQTFDELMSYGFQLERDHQPESAVPVKSPTPQELRQGSTSVPRAARAVVWNRELTEDIARDRIRDLVAELLDALNGQMRIRPHDGPNGETILPFDDDAGNIYQVDRLETRYFLDPPAPDRADIYPPVIVRIWEQHGWAVTLSADAEGIFAHARTSDWYELTLTHRDDTLRLAVASPGFHRPH</sequence>
<proteinExistence type="predicted"/>
<gene>
    <name evidence="2" type="ORF">IU470_25330</name>
</gene>
<feature type="compositionally biased region" description="Polar residues" evidence="1">
    <location>
        <begin position="245"/>
        <end position="256"/>
    </location>
</feature>
<keyword evidence="3" id="KW-1185">Reference proteome</keyword>
<protein>
    <submittedName>
        <fullName evidence="2">Uncharacterized protein</fullName>
    </submittedName>
</protein>